<dbReference type="SMART" id="SM00248">
    <property type="entry name" value="ANK"/>
    <property type="match status" value="4"/>
</dbReference>
<evidence type="ECO:0000313" key="5">
    <source>
        <dbReference type="EMBL" id="CCA71703.1"/>
    </source>
</evidence>
<feature type="compositionally biased region" description="Polar residues" evidence="4">
    <location>
        <begin position="15"/>
        <end position="30"/>
    </location>
</feature>
<feature type="repeat" description="ANK" evidence="3">
    <location>
        <begin position="142"/>
        <end position="164"/>
    </location>
</feature>
<evidence type="ECO:0000256" key="4">
    <source>
        <dbReference type="SAM" id="MobiDB-lite"/>
    </source>
</evidence>
<name>G4TK65_SERID</name>
<dbReference type="PROSITE" id="PS50088">
    <property type="entry name" value="ANK_REPEAT"/>
    <property type="match status" value="3"/>
</dbReference>
<keyword evidence="1" id="KW-0677">Repeat</keyword>
<evidence type="ECO:0000313" key="6">
    <source>
        <dbReference type="Proteomes" id="UP000007148"/>
    </source>
</evidence>
<dbReference type="InterPro" id="IPR036770">
    <property type="entry name" value="Ankyrin_rpt-contain_sf"/>
</dbReference>
<gene>
    <name evidence="5" type="ORF">PIIN_05638</name>
</gene>
<feature type="repeat" description="ANK" evidence="3">
    <location>
        <begin position="209"/>
        <end position="235"/>
    </location>
</feature>
<accession>G4TK65</accession>
<dbReference type="Pfam" id="PF12796">
    <property type="entry name" value="Ank_2"/>
    <property type="match status" value="1"/>
</dbReference>
<comment type="caution">
    <text evidence="5">The sequence shown here is derived from an EMBL/GenBank/DDBJ whole genome shotgun (WGS) entry which is preliminary data.</text>
</comment>
<dbReference type="Proteomes" id="UP000007148">
    <property type="component" value="Unassembled WGS sequence"/>
</dbReference>
<keyword evidence="6" id="KW-1185">Reference proteome</keyword>
<proteinExistence type="predicted"/>
<dbReference type="Pfam" id="PF00023">
    <property type="entry name" value="Ank"/>
    <property type="match status" value="1"/>
</dbReference>
<feature type="compositionally biased region" description="Acidic residues" evidence="4">
    <location>
        <begin position="49"/>
        <end position="58"/>
    </location>
</feature>
<feature type="repeat" description="ANK" evidence="3">
    <location>
        <begin position="176"/>
        <end position="208"/>
    </location>
</feature>
<dbReference type="SUPFAM" id="SSF48403">
    <property type="entry name" value="Ankyrin repeat"/>
    <property type="match status" value="1"/>
</dbReference>
<dbReference type="PROSITE" id="PS50297">
    <property type="entry name" value="ANK_REP_REGION"/>
    <property type="match status" value="3"/>
</dbReference>
<organism evidence="5 6">
    <name type="scientific">Serendipita indica (strain DSM 11827)</name>
    <name type="common">Root endophyte fungus</name>
    <name type="synonym">Piriformospora indica</name>
    <dbReference type="NCBI Taxonomy" id="1109443"/>
    <lineage>
        <taxon>Eukaryota</taxon>
        <taxon>Fungi</taxon>
        <taxon>Dikarya</taxon>
        <taxon>Basidiomycota</taxon>
        <taxon>Agaricomycotina</taxon>
        <taxon>Agaricomycetes</taxon>
        <taxon>Sebacinales</taxon>
        <taxon>Serendipitaceae</taxon>
        <taxon>Serendipita</taxon>
    </lineage>
</organism>
<feature type="region of interest" description="Disordered" evidence="4">
    <location>
        <begin position="1"/>
        <end position="78"/>
    </location>
</feature>
<dbReference type="AlphaFoldDB" id="G4TK65"/>
<dbReference type="OrthoDB" id="10057496at2759"/>
<dbReference type="EMBL" id="CAFZ01000131">
    <property type="protein sequence ID" value="CCA71703.1"/>
    <property type="molecule type" value="Genomic_DNA"/>
</dbReference>
<dbReference type="InParanoid" id="G4TK65"/>
<sequence length="644" mass="70335">MSQNALGTIEESGLSDAQATPTTANTSTEDLLSRVTPIHPLEPAPASAEAEDEDDEEPFVYPGASDASIHHEQQQQEVPELPVAVPAPEPPAERDPALLEEIYAAATAGDLHLLQTLFQTAVSSGSGGTEAFALANDATTRTGLTPLHGAASRGHLDIVQWLVECTGAIVSIEDKEGETSLHKAAQNGHLPVVEFLISAGADPNCADHDGWTPAHIACSKGYLDIVRYLCTHGAEDRKSKGGWTLLMNAASKGHLPVVLYLLSKRRVDPLVRNNWGETAFDIAAAVFEVWICEVLQKFEIEKWSNTYPSYNTLAVHTTVPLILYENQRLDTRLKTIAVSGGRPKFSASGLGHRGRRAPFELRMPLGDDPSAPREVAAWRSDVYPPLLEDPFTLPVPKHTREPRNRPEVGERSHFWLSDWTLDLTDPRADANEGWQYARSFDDPDDQWTAEPPQALDRLLSGAGVLSRASSSSSSQPVSIVGGSQAPSPDATTWVRRRRWIRVLRRRLDIPPLPFLQPDGIRYYLSADGTLVPSEEGHVGSFEGEGQELGTFTSSNGQDYVSRARYLAGTQRKGSLSVGLLDNNGAGVNGDISAADLKRAIGRLERATIELRTGSLNDGDADRKTQAEVLLNVYKQVKFHRREFH</sequence>
<dbReference type="InterPro" id="IPR002110">
    <property type="entry name" value="Ankyrin_rpt"/>
</dbReference>
<dbReference type="STRING" id="1109443.G4TK65"/>
<dbReference type="HOGENOM" id="CLU_425205_0_0_1"/>
<feature type="region of interest" description="Disordered" evidence="4">
    <location>
        <begin position="466"/>
        <end position="487"/>
    </location>
</feature>
<protein>
    <submittedName>
        <fullName evidence="5">Uncharacterized protein</fullName>
    </submittedName>
</protein>
<feature type="compositionally biased region" description="Low complexity" evidence="4">
    <location>
        <begin position="466"/>
        <end position="483"/>
    </location>
</feature>
<evidence type="ECO:0000256" key="3">
    <source>
        <dbReference type="PROSITE-ProRule" id="PRU00023"/>
    </source>
</evidence>
<evidence type="ECO:0000256" key="1">
    <source>
        <dbReference type="ARBA" id="ARBA00022737"/>
    </source>
</evidence>
<dbReference type="OMA" id="ASHKPAN"/>
<evidence type="ECO:0000256" key="2">
    <source>
        <dbReference type="ARBA" id="ARBA00023043"/>
    </source>
</evidence>
<dbReference type="Pfam" id="PF13857">
    <property type="entry name" value="Ank_5"/>
    <property type="match status" value="1"/>
</dbReference>
<dbReference type="Gene3D" id="1.25.40.20">
    <property type="entry name" value="Ankyrin repeat-containing domain"/>
    <property type="match status" value="2"/>
</dbReference>
<dbReference type="PANTHER" id="PTHR24171">
    <property type="entry name" value="ANKYRIN REPEAT DOMAIN-CONTAINING PROTEIN 39-RELATED"/>
    <property type="match status" value="1"/>
</dbReference>
<keyword evidence="2 3" id="KW-0040">ANK repeat</keyword>
<dbReference type="PRINTS" id="PR01415">
    <property type="entry name" value="ANKYRIN"/>
</dbReference>
<reference evidence="5 6" key="1">
    <citation type="journal article" date="2011" name="PLoS Pathog.">
        <title>Endophytic Life Strategies Decoded by Genome and Transcriptome Analyses of the Mutualistic Root Symbiont Piriformospora indica.</title>
        <authorList>
            <person name="Zuccaro A."/>
            <person name="Lahrmann U."/>
            <person name="Guldener U."/>
            <person name="Langen G."/>
            <person name="Pfiffi S."/>
            <person name="Biedenkopf D."/>
            <person name="Wong P."/>
            <person name="Samans B."/>
            <person name="Grimm C."/>
            <person name="Basiewicz M."/>
            <person name="Murat C."/>
            <person name="Martin F."/>
            <person name="Kogel K.H."/>
        </authorList>
    </citation>
    <scope>NUCLEOTIDE SEQUENCE [LARGE SCALE GENOMIC DNA]</scope>
    <source>
        <strain evidence="5 6">DSM 11827</strain>
    </source>
</reference>
<dbReference type="eggNOG" id="KOG4177">
    <property type="taxonomic scope" value="Eukaryota"/>
</dbReference>